<evidence type="ECO:0000256" key="1">
    <source>
        <dbReference type="ARBA" id="ARBA00006432"/>
    </source>
</evidence>
<dbReference type="InterPro" id="IPR020845">
    <property type="entry name" value="AMP-binding_CS"/>
</dbReference>
<keyword evidence="6" id="KW-1185">Reference proteome</keyword>
<dbReference type="Pfam" id="PF13193">
    <property type="entry name" value="AMP-binding_C"/>
    <property type="match status" value="1"/>
</dbReference>
<sequence length="527" mass="57015">MPVNSDRPDLELFDGGLYDYLYGSLSPDDEERIAIIDMADGSETTYAQLRFFVNSAAGWLSHKGISKGDVVALHCPNSMAFVVAAHAIWRLGAVMSPISLLATPQSIGEQVQDSGAKLLLTVAALGESGSEGGALGGLAAEDIVALDTAQGLQQWLAERRTPPEVNIDPEHDLAALPYSSGTTGLPKGVKLTHRQLVSNLQQAEDIGLVKKDDVAFGVLPFFHIYGLTASANATLSARASLVTVPRFSLESFLEAHQKYHVTFTFIAPPIAVLLSKHPAVDNYDLSSLRAFFSGAATLDEDLALAVEKRLGVHMQQGYGLTETSPLVFANLDKSNNRGSVGRVAANTEYKIVDVESLQEIPAPAEGDGVIEEQVGELWVRGPQVMIGYLNKPEQTAATLTEDAWLRTGDLARQDAHGNVFIVDRLKELIKYKGYQVPPAELEALLLGHPKVADVAVVGSLREDGEEIPKAFIVVQPGEELSANEVMEFTAERVAPYKKVRAVEFINEIPKSATGKILRRELKAREEK</sequence>
<evidence type="ECO:0000259" key="3">
    <source>
        <dbReference type="Pfam" id="PF00501"/>
    </source>
</evidence>
<dbReference type="Pfam" id="PF00501">
    <property type="entry name" value="AMP-binding"/>
    <property type="match status" value="1"/>
</dbReference>
<dbReference type="RefSeq" id="WP_013887808.1">
    <property type="nucleotide sequence ID" value="NC_015673.1"/>
</dbReference>
<dbReference type="PROSITE" id="PS00455">
    <property type="entry name" value="AMP_BINDING"/>
    <property type="match status" value="1"/>
</dbReference>
<dbReference type="PANTHER" id="PTHR24096:SF149">
    <property type="entry name" value="AMP-BINDING DOMAIN-CONTAINING PROTEIN-RELATED"/>
    <property type="match status" value="1"/>
</dbReference>
<feature type="domain" description="AMP-binding enzyme C-terminal" evidence="4">
    <location>
        <begin position="440"/>
        <end position="515"/>
    </location>
</feature>
<gene>
    <name evidence="5" type="primary">fadD8</name>
    <name evidence="5" type="ordered locus">CRES_0420</name>
</gene>
<reference evidence="5 6" key="1">
    <citation type="journal article" date="2012" name="BMC Genomics">
        <title>Complete genome sequence, lifestyle, and multi-drug resistance of the human pathogen Corynebacterium resistens DSM 45100 isolated from blood samples of a leukemia patient.</title>
        <authorList>
            <person name="Schroder J."/>
            <person name="Maus I."/>
            <person name="Meyer K."/>
            <person name="Wordemann S."/>
            <person name="Blom J."/>
            <person name="Jaenicke S."/>
            <person name="Schneider J."/>
            <person name="Trost E."/>
            <person name="Tauch A."/>
        </authorList>
    </citation>
    <scope>NUCLEOTIDE SEQUENCE [LARGE SCALE GENOMIC DNA]</scope>
    <source>
        <strain evidence="6">DSM 45100 / JCM 12819 / CCUG 50093 / GTC 2026 / SICGH 158</strain>
    </source>
</reference>
<dbReference type="PANTHER" id="PTHR24096">
    <property type="entry name" value="LONG-CHAIN-FATTY-ACID--COA LIGASE"/>
    <property type="match status" value="1"/>
</dbReference>
<dbReference type="KEGG" id="crd:CRES_0420"/>
<evidence type="ECO:0000259" key="4">
    <source>
        <dbReference type="Pfam" id="PF13193"/>
    </source>
</evidence>
<dbReference type="Gene3D" id="3.30.300.30">
    <property type="match status" value="1"/>
</dbReference>
<keyword evidence="2" id="KW-0436">Ligase</keyword>
<dbReference type="HOGENOM" id="CLU_000022_59_2_11"/>
<dbReference type="AlphaFoldDB" id="F8DY41"/>
<dbReference type="STRING" id="662755.CRES_0420"/>
<accession>F8DY41</accession>
<dbReference type="GO" id="GO:0016405">
    <property type="term" value="F:CoA-ligase activity"/>
    <property type="evidence" value="ECO:0007669"/>
    <property type="project" value="TreeGrafter"/>
</dbReference>
<proteinExistence type="inferred from homology"/>
<dbReference type="eggNOG" id="COG0318">
    <property type="taxonomic scope" value="Bacteria"/>
</dbReference>
<dbReference type="InterPro" id="IPR045851">
    <property type="entry name" value="AMP-bd_C_sf"/>
</dbReference>
<organism evidence="5 6">
    <name type="scientific">Corynebacterium resistens (strain DSM 45100 / JCM 12819 / GTC 2026 / SICGH 158)</name>
    <dbReference type="NCBI Taxonomy" id="662755"/>
    <lineage>
        <taxon>Bacteria</taxon>
        <taxon>Bacillati</taxon>
        <taxon>Actinomycetota</taxon>
        <taxon>Actinomycetes</taxon>
        <taxon>Mycobacteriales</taxon>
        <taxon>Corynebacteriaceae</taxon>
        <taxon>Corynebacterium</taxon>
    </lineage>
</organism>
<dbReference type="OrthoDB" id="9803968at2"/>
<protein>
    <submittedName>
        <fullName evidence="5">Acyl-CoA synthetase</fullName>
    </submittedName>
</protein>
<comment type="similarity">
    <text evidence="1">Belongs to the ATP-dependent AMP-binding enzyme family.</text>
</comment>
<dbReference type="SUPFAM" id="SSF56801">
    <property type="entry name" value="Acetyl-CoA synthetase-like"/>
    <property type="match status" value="1"/>
</dbReference>
<dbReference type="InterPro" id="IPR025110">
    <property type="entry name" value="AMP-bd_C"/>
</dbReference>
<dbReference type="Proteomes" id="UP000000492">
    <property type="component" value="Chromosome"/>
</dbReference>
<evidence type="ECO:0000313" key="6">
    <source>
        <dbReference type="Proteomes" id="UP000000492"/>
    </source>
</evidence>
<feature type="domain" description="AMP-dependent synthetase/ligase" evidence="3">
    <location>
        <begin position="31"/>
        <end position="389"/>
    </location>
</feature>
<dbReference type="EMBL" id="CP002857">
    <property type="protein sequence ID" value="AEI08783.1"/>
    <property type="molecule type" value="Genomic_DNA"/>
</dbReference>
<dbReference type="InterPro" id="IPR042099">
    <property type="entry name" value="ANL_N_sf"/>
</dbReference>
<evidence type="ECO:0000256" key="2">
    <source>
        <dbReference type="ARBA" id="ARBA00022598"/>
    </source>
</evidence>
<name>F8DY41_CORRG</name>
<dbReference type="Gene3D" id="3.40.50.12780">
    <property type="entry name" value="N-terminal domain of ligase-like"/>
    <property type="match status" value="1"/>
</dbReference>
<dbReference type="InterPro" id="IPR000873">
    <property type="entry name" value="AMP-dep_synth/lig_dom"/>
</dbReference>
<dbReference type="FunFam" id="3.30.300.30:FF:000007">
    <property type="entry name" value="4-coumarate--CoA ligase 2"/>
    <property type="match status" value="1"/>
</dbReference>
<evidence type="ECO:0000313" key="5">
    <source>
        <dbReference type="EMBL" id="AEI08783.1"/>
    </source>
</evidence>